<gene>
    <name evidence="1" type="ORF">QAD02_003736</name>
</gene>
<sequence length="496" mass="55282">MGKIPSLRARLCQSPSCTQRGGPKSVVEGRAQWLRWDLRAKTRCLKRLPGGSGDPLDVYSPTWTCGALHGWTYSSLSARGIYYALWSPVRGGTPSSSIGTASAFSNKLRRTKFEKGLAYKAADFITDEAARKRKEAEVAREELKERGKREKKEEKEEEAAEIWRVQQSKKERRLREAAEKKARKSGEVSLEKTRSVIEEQSVEGNVDENGKGQERKEEQTINIEGEGVDIETGGKEGESESESEESKVTEERWNEHVSERVKQLKHSLLDCLNSEDSTVSRGDSRFALECFAGMEELLNEERRRTSALEGRFGECSEEKGHLRMVLASKVVLNTRLEEAPSSKGIRQEGLPLGQDRRTSQAHGACMGSGVQQPMRVPRPSFALIVEQPAASVREARSGGVVINLPSAAEKELIKMSDMPPEKFHDKVRAVAQAAGRGPDCESLAVKERDRVCVGMMACRFAGYERVRRCFACMGYGHVLKDCKGKKLCRRCGSDEH</sequence>
<dbReference type="Proteomes" id="UP001239111">
    <property type="component" value="Chromosome 3"/>
</dbReference>
<evidence type="ECO:0000313" key="2">
    <source>
        <dbReference type="Proteomes" id="UP001239111"/>
    </source>
</evidence>
<dbReference type="EMBL" id="CM056743">
    <property type="protein sequence ID" value="KAJ8672477.1"/>
    <property type="molecule type" value="Genomic_DNA"/>
</dbReference>
<accession>A0ACC2NQF3</accession>
<protein>
    <submittedName>
        <fullName evidence="1">Uncharacterized protein</fullName>
    </submittedName>
</protein>
<proteinExistence type="predicted"/>
<reference evidence="1" key="1">
    <citation type="submission" date="2023-04" db="EMBL/GenBank/DDBJ databases">
        <title>A chromosome-level genome assembly of the parasitoid wasp Eretmocerus hayati.</title>
        <authorList>
            <person name="Zhong Y."/>
            <person name="Liu S."/>
            <person name="Liu Y."/>
        </authorList>
    </citation>
    <scope>NUCLEOTIDE SEQUENCE</scope>
    <source>
        <strain evidence="1">ZJU_SS_LIU_2023</strain>
    </source>
</reference>
<comment type="caution">
    <text evidence="1">The sequence shown here is derived from an EMBL/GenBank/DDBJ whole genome shotgun (WGS) entry which is preliminary data.</text>
</comment>
<organism evidence="1 2">
    <name type="scientific">Eretmocerus hayati</name>
    <dbReference type="NCBI Taxonomy" id="131215"/>
    <lineage>
        <taxon>Eukaryota</taxon>
        <taxon>Metazoa</taxon>
        <taxon>Ecdysozoa</taxon>
        <taxon>Arthropoda</taxon>
        <taxon>Hexapoda</taxon>
        <taxon>Insecta</taxon>
        <taxon>Pterygota</taxon>
        <taxon>Neoptera</taxon>
        <taxon>Endopterygota</taxon>
        <taxon>Hymenoptera</taxon>
        <taxon>Apocrita</taxon>
        <taxon>Proctotrupomorpha</taxon>
        <taxon>Chalcidoidea</taxon>
        <taxon>Aphelinidae</taxon>
        <taxon>Aphelininae</taxon>
        <taxon>Eretmocerus</taxon>
    </lineage>
</organism>
<evidence type="ECO:0000313" key="1">
    <source>
        <dbReference type="EMBL" id="KAJ8672477.1"/>
    </source>
</evidence>
<name>A0ACC2NQF3_9HYME</name>
<keyword evidence="2" id="KW-1185">Reference proteome</keyword>